<evidence type="ECO:0000256" key="7">
    <source>
        <dbReference type="ARBA" id="ARBA00023136"/>
    </source>
</evidence>
<evidence type="ECO:0000256" key="5">
    <source>
        <dbReference type="ARBA" id="ARBA00022847"/>
    </source>
</evidence>
<comment type="function">
    <text evidence="8">Responsible for the transport of dicarboxylates such as succinate, fumarate, and malate from the periplasm across the membrane.</text>
</comment>
<keyword evidence="7 9" id="KW-0472">Membrane</keyword>
<proteinExistence type="predicted"/>
<feature type="transmembrane region" description="Helical" evidence="9">
    <location>
        <begin position="195"/>
        <end position="214"/>
    </location>
</feature>
<evidence type="ECO:0000256" key="3">
    <source>
        <dbReference type="ARBA" id="ARBA00022475"/>
    </source>
</evidence>
<dbReference type="PRINTS" id="PR00173">
    <property type="entry name" value="EDTRNSPORT"/>
</dbReference>
<feature type="transmembrane region" description="Helical" evidence="9">
    <location>
        <begin position="79"/>
        <end position="102"/>
    </location>
</feature>
<keyword evidence="3" id="KW-1003">Cell membrane</keyword>
<dbReference type="PROSITE" id="PS51257">
    <property type="entry name" value="PROKAR_LIPOPROTEIN"/>
    <property type="match status" value="1"/>
</dbReference>
<dbReference type="InterPro" id="IPR036458">
    <property type="entry name" value="Na:dicarbo_symporter_sf"/>
</dbReference>
<feature type="transmembrane region" description="Helical" evidence="9">
    <location>
        <begin position="315"/>
        <end position="342"/>
    </location>
</feature>
<keyword evidence="5" id="KW-0769">Symport</keyword>
<protein>
    <submittedName>
        <fullName evidence="10">Dicarboxylate/amino acid:cation symporter</fullName>
    </submittedName>
</protein>
<dbReference type="Gene3D" id="1.10.3860.10">
    <property type="entry name" value="Sodium:dicarboxylate symporter"/>
    <property type="match status" value="1"/>
</dbReference>
<gene>
    <name evidence="10" type="ORF">DPV79_01500</name>
</gene>
<name>A0A365R4E2_9BURK</name>
<dbReference type="RefSeq" id="WP_113044713.1">
    <property type="nucleotide sequence ID" value="NZ_QMFZ01000001.1"/>
</dbReference>
<dbReference type="InterPro" id="IPR001991">
    <property type="entry name" value="Na-dicarboxylate_symporter"/>
</dbReference>
<comment type="subcellular location">
    <subcellularLocation>
        <location evidence="1">Cell membrane</location>
        <topology evidence="1">Multi-pass membrane protein</topology>
    </subcellularLocation>
</comment>
<dbReference type="SUPFAM" id="SSF118215">
    <property type="entry name" value="Proton glutamate symport protein"/>
    <property type="match status" value="1"/>
</dbReference>
<keyword evidence="6 9" id="KW-1133">Transmembrane helix</keyword>
<accession>A0A365R4E2</accession>
<feature type="transmembrane region" description="Helical" evidence="9">
    <location>
        <begin position="152"/>
        <end position="169"/>
    </location>
</feature>
<feature type="transmembrane region" description="Helical" evidence="9">
    <location>
        <begin position="46"/>
        <end position="67"/>
    </location>
</feature>
<dbReference type="PANTHER" id="PTHR42865:SF7">
    <property type="entry name" value="PROTON_GLUTAMATE-ASPARTATE SYMPORTER"/>
    <property type="match status" value="1"/>
</dbReference>
<dbReference type="AlphaFoldDB" id="A0A365R4E2"/>
<evidence type="ECO:0000313" key="11">
    <source>
        <dbReference type="Proteomes" id="UP000252458"/>
    </source>
</evidence>
<dbReference type="GO" id="GO:0006835">
    <property type="term" value="P:dicarboxylic acid transport"/>
    <property type="evidence" value="ECO:0007669"/>
    <property type="project" value="TreeGrafter"/>
</dbReference>
<keyword evidence="11" id="KW-1185">Reference proteome</keyword>
<evidence type="ECO:0000256" key="8">
    <source>
        <dbReference type="ARBA" id="ARBA00053346"/>
    </source>
</evidence>
<keyword evidence="4 9" id="KW-0812">Transmembrane</keyword>
<feature type="transmembrane region" description="Helical" evidence="9">
    <location>
        <begin position="354"/>
        <end position="378"/>
    </location>
</feature>
<evidence type="ECO:0000256" key="2">
    <source>
        <dbReference type="ARBA" id="ARBA00022448"/>
    </source>
</evidence>
<dbReference type="Proteomes" id="UP000252458">
    <property type="component" value="Unassembled WGS sequence"/>
</dbReference>
<dbReference type="FunFam" id="1.10.3860.10:FF:000001">
    <property type="entry name" value="C4-dicarboxylate transport protein"/>
    <property type="match status" value="1"/>
</dbReference>
<dbReference type="GO" id="GO:0015293">
    <property type="term" value="F:symporter activity"/>
    <property type="evidence" value="ECO:0007669"/>
    <property type="project" value="UniProtKB-KW"/>
</dbReference>
<comment type="caution">
    <text evidence="10">The sequence shown here is derived from an EMBL/GenBank/DDBJ whole genome shotgun (WGS) entry which is preliminary data.</text>
</comment>
<keyword evidence="2" id="KW-0813">Transport</keyword>
<dbReference type="EMBL" id="QMFZ01000001">
    <property type="protein sequence ID" value="RBB43254.1"/>
    <property type="molecule type" value="Genomic_DNA"/>
</dbReference>
<sequence length="424" mass="44619">MKNRLTLSIAIGMVLGVAAGYACHTSIADPGTLKTVAGYFSIVTDIFLRLIKMIIAPLVFVTLVSGLAGMDSGEDVGRIGLRSVAWFVCASLVSLGLGLVMANALQPGAGLNLTEAAGEANLGLNTAALNARDVITHAFPTSLLDAMARNDILQILVFSVFLGIALSALKHDPRVGIVIRSIDGMVPVMLRLTNYVMRAAPLGVFGAIASSVALRGLDVIYTYGKLIGAFYLGLLVLWTILIGVGYLFLGQRVGALLKAVREPALIAFSTASSEAAYPRLTEQLEKFGVDKKVVGFTLPLGYAFNLDGSMMYQAFAALFIAQAFGVHMPLSQQVFMLLILMLSSKGMASVPRGSVVVVAAVAPMFHLPAAGVAMILAIDQILDMGRTMTNVIGNSVATAVIAKWEGARAAQPDSAAFDPRELNA</sequence>
<feature type="transmembrane region" description="Helical" evidence="9">
    <location>
        <begin position="226"/>
        <end position="249"/>
    </location>
</feature>
<evidence type="ECO:0000313" key="10">
    <source>
        <dbReference type="EMBL" id="RBB43254.1"/>
    </source>
</evidence>
<dbReference type="Pfam" id="PF00375">
    <property type="entry name" value="SDF"/>
    <property type="match status" value="1"/>
</dbReference>
<dbReference type="PANTHER" id="PTHR42865">
    <property type="entry name" value="PROTON/GLUTAMATE-ASPARTATE SYMPORTER"/>
    <property type="match status" value="1"/>
</dbReference>
<evidence type="ECO:0000256" key="9">
    <source>
        <dbReference type="SAM" id="Phobius"/>
    </source>
</evidence>
<dbReference type="GO" id="GO:0005886">
    <property type="term" value="C:plasma membrane"/>
    <property type="evidence" value="ECO:0007669"/>
    <property type="project" value="UniProtKB-SubCell"/>
</dbReference>
<evidence type="ECO:0000256" key="4">
    <source>
        <dbReference type="ARBA" id="ARBA00022692"/>
    </source>
</evidence>
<reference evidence="10 11" key="1">
    <citation type="submission" date="2018-06" db="EMBL/GenBank/DDBJ databases">
        <title>Draft genome sequence of Burkholderia reimsis strain BE51 isolated from a French agricultural soil.</title>
        <authorList>
            <person name="Esmaeel Q."/>
        </authorList>
    </citation>
    <scope>NUCLEOTIDE SEQUENCE [LARGE SCALE GENOMIC DNA]</scope>
    <source>
        <strain evidence="10 11">BE51</strain>
    </source>
</reference>
<evidence type="ECO:0000256" key="1">
    <source>
        <dbReference type="ARBA" id="ARBA00004651"/>
    </source>
</evidence>
<organism evidence="10 11">
    <name type="scientific">Burkholderia reimsis</name>
    <dbReference type="NCBI Taxonomy" id="2234132"/>
    <lineage>
        <taxon>Bacteria</taxon>
        <taxon>Pseudomonadati</taxon>
        <taxon>Pseudomonadota</taxon>
        <taxon>Betaproteobacteria</taxon>
        <taxon>Burkholderiales</taxon>
        <taxon>Burkholderiaceae</taxon>
        <taxon>Burkholderia</taxon>
    </lineage>
</organism>
<evidence type="ECO:0000256" key="6">
    <source>
        <dbReference type="ARBA" id="ARBA00022989"/>
    </source>
</evidence>